<gene>
    <name evidence="6" type="ORF">H9868_02510</name>
</gene>
<protein>
    <submittedName>
        <fullName evidence="6">CvpA family protein</fullName>
    </submittedName>
</protein>
<dbReference type="Pfam" id="PF02674">
    <property type="entry name" value="Colicin_V"/>
    <property type="match status" value="2"/>
</dbReference>
<dbReference type="Proteomes" id="UP000824192">
    <property type="component" value="Unassembled WGS sequence"/>
</dbReference>
<feature type="transmembrane region" description="Helical" evidence="5">
    <location>
        <begin position="178"/>
        <end position="198"/>
    </location>
</feature>
<keyword evidence="3 5" id="KW-1133">Transmembrane helix</keyword>
<comment type="caution">
    <text evidence="6">The sequence shown here is derived from an EMBL/GenBank/DDBJ whole genome shotgun (WGS) entry which is preliminary data.</text>
</comment>
<dbReference type="PANTHER" id="PTHR37306">
    <property type="entry name" value="COLICIN V PRODUCTION PROTEIN"/>
    <property type="match status" value="1"/>
</dbReference>
<name>A0A9D1RSH9_9FIRM</name>
<evidence type="ECO:0000256" key="2">
    <source>
        <dbReference type="ARBA" id="ARBA00022692"/>
    </source>
</evidence>
<feature type="transmembrane region" description="Helical" evidence="5">
    <location>
        <begin position="138"/>
        <end position="158"/>
    </location>
</feature>
<reference evidence="6" key="2">
    <citation type="submission" date="2021-04" db="EMBL/GenBank/DDBJ databases">
        <authorList>
            <person name="Gilroy R."/>
        </authorList>
    </citation>
    <scope>NUCLEOTIDE SEQUENCE</scope>
    <source>
        <strain evidence="6">ChiGjej6B6-1540</strain>
    </source>
</reference>
<dbReference type="InterPro" id="IPR003825">
    <property type="entry name" value="Colicin-V_CvpA"/>
</dbReference>
<evidence type="ECO:0000256" key="3">
    <source>
        <dbReference type="ARBA" id="ARBA00022989"/>
    </source>
</evidence>
<sequence length="236" mass="25069">MSYLVLDLLVLAVIVLFVWRGAAKGFVLSLCGLLAFAVAFGGASIASKSLAPAVAQALEPRLATVIEEQLDAAMEQTNLTGDALSSDQIPLSGVLDVLRDMGLYEDLIHTIDQAVDQGMTHTAANAAAAVAATIAQSMAYRIIFLVAFSVIMAAWTFLSRTLNLVTRLPGVHFLNKTAGALVGLVKAALILFLAAWVLQLLGNVVPEETVQQTFLLRFFMEHTPLSLLSEAVACIA</sequence>
<evidence type="ECO:0000313" key="6">
    <source>
        <dbReference type="EMBL" id="HIW93393.1"/>
    </source>
</evidence>
<evidence type="ECO:0000256" key="4">
    <source>
        <dbReference type="ARBA" id="ARBA00023136"/>
    </source>
</evidence>
<dbReference type="AlphaFoldDB" id="A0A9D1RSH9"/>
<keyword evidence="2 5" id="KW-0812">Transmembrane</keyword>
<evidence type="ECO:0000256" key="1">
    <source>
        <dbReference type="ARBA" id="ARBA00004141"/>
    </source>
</evidence>
<keyword evidence="4 5" id="KW-0472">Membrane</keyword>
<accession>A0A9D1RSH9</accession>
<reference evidence="6" key="1">
    <citation type="journal article" date="2021" name="PeerJ">
        <title>Extensive microbial diversity within the chicken gut microbiome revealed by metagenomics and culture.</title>
        <authorList>
            <person name="Gilroy R."/>
            <person name="Ravi A."/>
            <person name="Getino M."/>
            <person name="Pursley I."/>
            <person name="Horton D.L."/>
            <person name="Alikhan N.F."/>
            <person name="Baker D."/>
            <person name="Gharbi K."/>
            <person name="Hall N."/>
            <person name="Watson M."/>
            <person name="Adriaenssens E.M."/>
            <person name="Foster-Nyarko E."/>
            <person name="Jarju S."/>
            <person name="Secka A."/>
            <person name="Antonio M."/>
            <person name="Oren A."/>
            <person name="Chaudhuri R.R."/>
            <person name="La Ragione R."/>
            <person name="Hildebrand F."/>
            <person name="Pallen M.J."/>
        </authorList>
    </citation>
    <scope>NUCLEOTIDE SEQUENCE</scope>
    <source>
        <strain evidence="6">ChiGjej6B6-1540</strain>
    </source>
</reference>
<feature type="transmembrane region" description="Helical" evidence="5">
    <location>
        <begin position="33"/>
        <end position="51"/>
    </location>
</feature>
<dbReference type="GO" id="GO:0016020">
    <property type="term" value="C:membrane"/>
    <property type="evidence" value="ECO:0007669"/>
    <property type="project" value="UniProtKB-SubCell"/>
</dbReference>
<organism evidence="6 7">
    <name type="scientific">Candidatus Flavonifractor merdipullorum</name>
    <dbReference type="NCBI Taxonomy" id="2838590"/>
    <lineage>
        <taxon>Bacteria</taxon>
        <taxon>Bacillati</taxon>
        <taxon>Bacillota</taxon>
        <taxon>Clostridia</taxon>
        <taxon>Eubacteriales</taxon>
        <taxon>Oscillospiraceae</taxon>
        <taxon>Flavonifractor</taxon>
    </lineage>
</organism>
<dbReference type="EMBL" id="DXGA01000055">
    <property type="protein sequence ID" value="HIW93393.1"/>
    <property type="molecule type" value="Genomic_DNA"/>
</dbReference>
<evidence type="ECO:0000256" key="5">
    <source>
        <dbReference type="SAM" id="Phobius"/>
    </source>
</evidence>
<proteinExistence type="predicted"/>
<dbReference type="PANTHER" id="PTHR37306:SF1">
    <property type="entry name" value="COLICIN V PRODUCTION PROTEIN"/>
    <property type="match status" value="1"/>
</dbReference>
<dbReference type="GO" id="GO:0009403">
    <property type="term" value="P:toxin biosynthetic process"/>
    <property type="evidence" value="ECO:0007669"/>
    <property type="project" value="InterPro"/>
</dbReference>
<comment type="subcellular location">
    <subcellularLocation>
        <location evidence="1">Membrane</location>
        <topology evidence="1">Multi-pass membrane protein</topology>
    </subcellularLocation>
</comment>
<evidence type="ECO:0000313" key="7">
    <source>
        <dbReference type="Proteomes" id="UP000824192"/>
    </source>
</evidence>